<dbReference type="GO" id="GO:0005886">
    <property type="term" value="C:plasma membrane"/>
    <property type="evidence" value="ECO:0007669"/>
    <property type="project" value="UniProtKB-SubCell"/>
</dbReference>
<keyword evidence="4" id="KW-0547">Nucleotide-binding</keyword>
<feature type="domain" description="ABC transmembrane type-1" evidence="10">
    <location>
        <begin position="26"/>
        <end position="330"/>
    </location>
</feature>
<dbReference type="PANTHER" id="PTHR11384">
    <property type="entry name" value="ATP-BINDING CASSETTE, SUB-FAMILY D MEMBER"/>
    <property type="match status" value="1"/>
</dbReference>
<evidence type="ECO:0000256" key="6">
    <source>
        <dbReference type="ARBA" id="ARBA00022989"/>
    </source>
</evidence>
<keyword evidence="5 11" id="KW-0067">ATP-binding</keyword>
<dbReference type="GO" id="GO:0005524">
    <property type="term" value="F:ATP binding"/>
    <property type="evidence" value="ECO:0007669"/>
    <property type="project" value="UniProtKB-KW"/>
</dbReference>
<dbReference type="Pfam" id="PF00005">
    <property type="entry name" value="ABC_tran"/>
    <property type="match status" value="1"/>
</dbReference>
<dbReference type="SUPFAM" id="SSF52540">
    <property type="entry name" value="P-loop containing nucleoside triphosphate hydrolases"/>
    <property type="match status" value="1"/>
</dbReference>
<dbReference type="GO" id="GO:0140359">
    <property type="term" value="F:ABC-type transporter activity"/>
    <property type="evidence" value="ECO:0007669"/>
    <property type="project" value="InterPro"/>
</dbReference>
<keyword evidence="6 8" id="KW-1133">Transmembrane helix</keyword>
<feature type="domain" description="ABC transporter" evidence="9">
    <location>
        <begin position="368"/>
        <end position="557"/>
    </location>
</feature>
<dbReference type="AlphaFoldDB" id="A0A1G5WMY4"/>
<keyword evidence="7 8" id="KW-0472">Membrane</keyword>
<evidence type="ECO:0000256" key="1">
    <source>
        <dbReference type="ARBA" id="ARBA00004651"/>
    </source>
</evidence>
<dbReference type="Gene3D" id="1.20.1560.10">
    <property type="entry name" value="ABC transporter type 1, transmembrane domain"/>
    <property type="match status" value="1"/>
</dbReference>
<dbReference type="PROSITE" id="PS00211">
    <property type="entry name" value="ABC_TRANSPORTER_1"/>
    <property type="match status" value="1"/>
</dbReference>
<evidence type="ECO:0000256" key="8">
    <source>
        <dbReference type="SAM" id="Phobius"/>
    </source>
</evidence>
<dbReference type="InterPro" id="IPR027417">
    <property type="entry name" value="P-loop_NTPase"/>
</dbReference>
<dbReference type="PROSITE" id="PS50893">
    <property type="entry name" value="ABC_TRANSPORTER_2"/>
    <property type="match status" value="1"/>
</dbReference>
<organism evidence="11 12">
    <name type="scientific">Allisonella histaminiformans</name>
    <dbReference type="NCBI Taxonomy" id="209880"/>
    <lineage>
        <taxon>Bacteria</taxon>
        <taxon>Bacillati</taxon>
        <taxon>Bacillota</taxon>
        <taxon>Negativicutes</taxon>
        <taxon>Veillonellales</taxon>
        <taxon>Veillonellaceae</taxon>
        <taxon>Allisonella</taxon>
    </lineage>
</organism>
<evidence type="ECO:0000256" key="2">
    <source>
        <dbReference type="ARBA" id="ARBA00022448"/>
    </source>
</evidence>
<dbReference type="SUPFAM" id="SSF90123">
    <property type="entry name" value="ABC transporter transmembrane region"/>
    <property type="match status" value="1"/>
</dbReference>
<gene>
    <name evidence="11" type="ORF">SAMN02910343_01439</name>
</gene>
<feature type="transmembrane region" description="Helical" evidence="8">
    <location>
        <begin position="186"/>
        <end position="203"/>
    </location>
</feature>
<feature type="transmembrane region" description="Helical" evidence="8">
    <location>
        <begin position="151"/>
        <end position="180"/>
    </location>
</feature>
<dbReference type="CDD" id="cd03223">
    <property type="entry name" value="ABCD_peroxisomal_ALDP"/>
    <property type="match status" value="1"/>
</dbReference>
<dbReference type="InterPro" id="IPR036640">
    <property type="entry name" value="ABC1_TM_sf"/>
</dbReference>
<feature type="transmembrane region" description="Helical" evidence="8">
    <location>
        <begin position="64"/>
        <end position="88"/>
    </location>
</feature>
<evidence type="ECO:0000259" key="9">
    <source>
        <dbReference type="PROSITE" id="PS50893"/>
    </source>
</evidence>
<sequence length="557" mass="63370">MDKQYRCSLSRLLFSYWKGEEKKRAWGMAITIAALTVAAVYMTLLLNDWFNSFYSALQNYDQQAIYHGLIQFTGYAFAYIAFAVYADYLQQRLALRWRCWMTEKYLAQWTAGDMYYRMEAFSGGRGDNPDQRISEDIDSFTSQSLSLMQGLLQAVTTIVCFIVVLWNLSEILTFTLWGYIFHLEGYLVWTALLYSVAGTWVTHQVGKKLIALNYEQQKREANFRFGMMRLRDTAESVAFYHGGGREKETLFSRFLQAVSNQYMIIRKNKQLSWLTSSYGQIAIIFPFVVAAPRYLTRKISLGGLMQIANCFGKVQDSLSYLVNAYTGIAAWKACADRLCSFTDHMEGIQEAARVASKRLKIVRGGQGVSLSHVKVSLPDGRVLIPDLSLALQPGEKVIIHGPSGVGKSTLLRVLAGLWPFAEGKLQLPEEKTMLFIPQKPYLPFGTLRHALSYPRQDAEDKVLLPLMKQCRMEKHVNQLDKEGDWMQVFSLGEQQKAAFVRILLQRPAWLFLDEASSAMDEETEAALYGLLAHLPSAVISVGHRSTLDKFHERILNI</sequence>
<feature type="transmembrane region" description="Helical" evidence="8">
    <location>
        <begin position="25"/>
        <end position="44"/>
    </location>
</feature>
<dbReference type="InterPro" id="IPR003593">
    <property type="entry name" value="AAA+_ATPase"/>
</dbReference>
<name>A0A1G5WMY4_9FIRM</name>
<dbReference type="Proteomes" id="UP000199689">
    <property type="component" value="Unassembled WGS sequence"/>
</dbReference>
<dbReference type="Gene3D" id="3.40.50.300">
    <property type="entry name" value="P-loop containing nucleotide triphosphate hydrolases"/>
    <property type="match status" value="1"/>
</dbReference>
<dbReference type="InterPro" id="IPR003439">
    <property type="entry name" value="ABC_transporter-like_ATP-bd"/>
</dbReference>
<dbReference type="InterPro" id="IPR017871">
    <property type="entry name" value="ABC_transporter-like_CS"/>
</dbReference>
<evidence type="ECO:0000313" key="12">
    <source>
        <dbReference type="Proteomes" id="UP000199689"/>
    </source>
</evidence>
<dbReference type="InterPro" id="IPR050835">
    <property type="entry name" value="ABC_transporter_sub-D"/>
</dbReference>
<dbReference type="SMART" id="SM00382">
    <property type="entry name" value="AAA"/>
    <property type="match status" value="1"/>
</dbReference>
<dbReference type="EMBL" id="FMXA01000023">
    <property type="protein sequence ID" value="SDA58595.1"/>
    <property type="molecule type" value="Genomic_DNA"/>
</dbReference>
<evidence type="ECO:0000256" key="7">
    <source>
        <dbReference type="ARBA" id="ARBA00023136"/>
    </source>
</evidence>
<keyword evidence="2" id="KW-0813">Transport</keyword>
<evidence type="ECO:0000256" key="3">
    <source>
        <dbReference type="ARBA" id="ARBA00022692"/>
    </source>
</evidence>
<protein>
    <submittedName>
        <fullName evidence="11">Putative ATP-binding cassette transporter</fullName>
    </submittedName>
</protein>
<comment type="subcellular location">
    <subcellularLocation>
        <location evidence="1">Cell membrane</location>
        <topology evidence="1">Multi-pass membrane protein</topology>
    </subcellularLocation>
</comment>
<feature type="transmembrane region" description="Helical" evidence="8">
    <location>
        <begin position="271"/>
        <end position="291"/>
    </location>
</feature>
<dbReference type="InterPro" id="IPR011527">
    <property type="entry name" value="ABC1_TM_dom"/>
</dbReference>
<evidence type="ECO:0000313" key="11">
    <source>
        <dbReference type="EMBL" id="SDA58595.1"/>
    </source>
</evidence>
<keyword evidence="3 8" id="KW-0812">Transmembrane</keyword>
<dbReference type="STRING" id="209880.SAMN02910343_01439"/>
<dbReference type="PROSITE" id="PS50929">
    <property type="entry name" value="ABC_TM1F"/>
    <property type="match status" value="1"/>
</dbReference>
<dbReference type="PANTHER" id="PTHR11384:SF59">
    <property type="entry name" value="LYSOSOMAL COBALAMIN TRANSPORTER ABCD4"/>
    <property type="match status" value="1"/>
</dbReference>
<accession>A0A1G5WMY4</accession>
<dbReference type="Pfam" id="PF06472">
    <property type="entry name" value="ABC_membrane_2"/>
    <property type="match status" value="1"/>
</dbReference>
<evidence type="ECO:0000256" key="5">
    <source>
        <dbReference type="ARBA" id="ARBA00022840"/>
    </source>
</evidence>
<dbReference type="GO" id="GO:0016887">
    <property type="term" value="F:ATP hydrolysis activity"/>
    <property type="evidence" value="ECO:0007669"/>
    <property type="project" value="InterPro"/>
</dbReference>
<reference evidence="11 12" key="1">
    <citation type="submission" date="2016-10" db="EMBL/GenBank/DDBJ databases">
        <authorList>
            <person name="de Groot N.N."/>
        </authorList>
    </citation>
    <scope>NUCLEOTIDE SEQUENCE [LARGE SCALE GENOMIC DNA]</scope>
    <source>
        <strain evidence="11 12">DSM 15230</strain>
    </source>
</reference>
<keyword evidence="12" id="KW-1185">Reference proteome</keyword>
<evidence type="ECO:0000259" key="10">
    <source>
        <dbReference type="PROSITE" id="PS50929"/>
    </source>
</evidence>
<evidence type="ECO:0000256" key="4">
    <source>
        <dbReference type="ARBA" id="ARBA00022741"/>
    </source>
</evidence>
<proteinExistence type="predicted"/>